<dbReference type="GO" id="GO:0004725">
    <property type="term" value="F:protein tyrosine phosphatase activity"/>
    <property type="evidence" value="ECO:0007669"/>
    <property type="project" value="InterPro"/>
</dbReference>
<dbReference type="EC" id="3.1.3.2" evidence="2"/>
<evidence type="ECO:0000313" key="9">
    <source>
        <dbReference type="Proteomes" id="UP000314981"/>
    </source>
</evidence>
<reference evidence="8" key="3">
    <citation type="submission" date="2025-09" db="UniProtKB">
        <authorList>
            <consortium name="Ensembl"/>
        </authorList>
    </citation>
    <scope>IDENTIFICATION</scope>
</reference>
<evidence type="ECO:0000256" key="3">
    <source>
        <dbReference type="ARBA" id="ARBA00022801"/>
    </source>
</evidence>
<evidence type="ECO:0000256" key="5">
    <source>
        <dbReference type="PIRSR" id="PIRSR617867-1"/>
    </source>
</evidence>
<name>A0A4W2E6R0_BOBOX</name>
<dbReference type="SUPFAM" id="SSF52788">
    <property type="entry name" value="Phosphotyrosine protein phosphatases I"/>
    <property type="match status" value="1"/>
</dbReference>
<dbReference type="PRINTS" id="PR00719">
    <property type="entry name" value="LMWPTPASE"/>
</dbReference>
<dbReference type="InterPro" id="IPR050438">
    <property type="entry name" value="LMW_PTPase"/>
</dbReference>
<keyword evidence="3" id="KW-0378">Hydrolase</keyword>
<dbReference type="InterPro" id="IPR036196">
    <property type="entry name" value="Ptyr_pPase_sf"/>
</dbReference>
<accession>A0A4W2E6R0</accession>
<evidence type="ECO:0000256" key="6">
    <source>
        <dbReference type="SAM" id="SignalP"/>
    </source>
</evidence>
<dbReference type="OMA" id="MYELGNP"/>
<dbReference type="STRING" id="30522.A0A4W2E6R0"/>
<sequence>MIKLVFFVCLGNISLSPIAEAVFRKPVTDQTISDSWRRGHALTTMYELGNPPDYQGTGFNEKHGLHCPFGRCVVFARLLSARQQLDE</sequence>
<feature type="chain" id="PRO_5021501439" description="acid phosphatase" evidence="6">
    <location>
        <begin position="22"/>
        <end position="87"/>
    </location>
</feature>
<feature type="signal peptide" evidence="6">
    <location>
        <begin position="1"/>
        <end position="21"/>
    </location>
</feature>
<evidence type="ECO:0000256" key="1">
    <source>
        <dbReference type="ARBA" id="ARBA00011063"/>
    </source>
</evidence>
<dbReference type="PANTHER" id="PTHR11717">
    <property type="entry name" value="LOW MOLECULAR WEIGHT PROTEIN TYROSINE PHOSPHATASE"/>
    <property type="match status" value="1"/>
</dbReference>
<reference evidence="8 9" key="1">
    <citation type="submission" date="2018-11" db="EMBL/GenBank/DDBJ databases">
        <title>Haplotype-resolved cattle genomes.</title>
        <authorList>
            <person name="Low W.Y."/>
            <person name="Tearle R."/>
            <person name="Bickhart D.M."/>
            <person name="Rosen B.D."/>
            <person name="Koren S."/>
            <person name="Rhie A."/>
            <person name="Hiendleder S."/>
            <person name="Phillippy A.M."/>
            <person name="Smith T.P.L."/>
            <person name="Williams J.L."/>
        </authorList>
    </citation>
    <scope>NUCLEOTIDE SEQUENCE [LARGE SCALE GENOMIC DNA]</scope>
</reference>
<dbReference type="GO" id="GO:0003993">
    <property type="term" value="F:acid phosphatase activity"/>
    <property type="evidence" value="ECO:0007669"/>
    <property type="project" value="UniProtKB-EC"/>
</dbReference>
<dbReference type="Pfam" id="PF01451">
    <property type="entry name" value="LMWPc"/>
    <property type="match status" value="1"/>
</dbReference>
<evidence type="ECO:0000313" key="8">
    <source>
        <dbReference type="Ensembl" id="ENSBIXP00000032461.1"/>
    </source>
</evidence>
<dbReference type="AlphaFoldDB" id="A0A4W2E6R0"/>
<dbReference type="PANTHER" id="PTHR11717:SF34">
    <property type="entry name" value="LOW MOLECULAR WEIGHT PHOSPHOTYROSINE PROTEIN PHOSPHATASE"/>
    <property type="match status" value="1"/>
</dbReference>
<dbReference type="Ensembl" id="ENSBIXT00000044081.1">
    <property type="protein sequence ID" value="ENSBIXP00000032461.1"/>
    <property type="gene ID" value="ENSBIXG00000015069.1"/>
</dbReference>
<dbReference type="Gene3D" id="3.40.50.2300">
    <property type="match status" value="1"/>
</dbReference>
<comment type="similarity">
    <text evidence="1">Belongs to the low molecular weight phosphotyrosine protein phosphatase family.</text>
</comment>
<dbReference type="Proteomes" id="UP000314981">
    <property type="component" value="Chromosome 9"/>
</dbReference>
<protein>
    <recommendedName>
        <fullName evidence="2">acid phosphatase</fullName>
        <ecNumber evidence="2">3.1.3.2</ecNumber>
    </recommendedName>
</protein>
<evidence type="ECO:0000256" key="4">
    <source>
        <dbReference type="ARBA" id="ARBA00022912"/>
    </source>
</evidence>
<proteinExistence type="inferred from homology"/>
<evidence type="ECO:0000256" key="2">
    <source>
        <dbReference type="ARBA" id="ARBA00012646"/>
    </source>
</evidence>
<keyword evidence="4" id="KW-0904">Protein phosphatase</keyword>
<organism evidence="8 9">
    <name type="scientific">Bos indicus x Bos taurus</name>
    <name type="common">Hybrid cattle</name>
    <dbReference type="NCBI Taxonomy" id="30522"/>
    <lineage>
        <taxon>Eukaryota</taxon>
        <taxon>Metazoa</taxon>
        <taxon>Chordata</taxon>
        <taxon>Craniata</taxon>
        <taxon>Vertebrata</taxon>
        <taxon>Euteleostomi</taxon>
        <taxon>Mammalia</taxon>
        <taxon>Eutheria</taxon>
        <taxon>Laurasiatheria</taxon>
        <taxon>Artiodactyla</taxon>
        <taxon>Ruminantia</taxon>
        <taxon>Pecora</taxon>
        <taxon>Bovidae</taxon>
        <taxon>Bovinae</taxon>
        <taxon>Bos</taxon>
    </lineage>
</organism>
<feature type="domain" description="Phosphotyrosine protein phosphatase I" evidence="7">
    <location>
        <begin position="5"/>
        <end position="66"/>
    </location>
</feature>
<keyword evidence="6" id="KW-0732">Signal</keyword>
<dbReference type="InterPro" id="IPR023485">
    <property type="entry name" value="Ptyr_pPase"/>
</dbReference>
<dbReference type="InterPro" id="IPR017867">
    <property type="entry name" value="Tyr_phospatase_low_mol_wt"/>
</dbReference>
<reference evidence="8" key="2">
    <citation type="submission" date="2025-08" db="UniProtKB">
        <authorList>
            <consortium name="Ensembl"/>
        </authorList>
    </citation>
    <scope>IDENTIFICATION</scope>
</reference>
<evidence type="ECO:0000259" key="7">
    <source>
        <dbReference type="Pfam" id="PF01451"/>
    </source>
</evidence>
<keyword evidence="9" id="KW-1185">Reference proteome</keyword>
<feature type="active site" description="Nucleophile" evidence="5">
    <location>
        <position position="9"/>
    </location>
</feature>